<evidence type="ECO:0000313" key="1">
    <source>
        <dbReference type="EMBL" id="VDO77988.1"/>
    </source>
</evidence>
<accession>A0A183LVE0</accession>
<protein>
    <submittedName>
        <fullName evidence="1">Uncharacterized protein</fullName>
    </submittedName>
</protein>
<dbReference type="EMBL" id="UZAI01003207">
    <property type="protein sequence ID" value="VDO77988.1"/>
    <property type="molecule type" value="Genomic_DNA"/>
</dbReference>
<dbReference type="AlphaFoldDB" id="A0A183LVE0"/>
<dbReference type="Proteomes" id="UP000277204">
    <property type="component" value="Unassembled WGS sequence"/>
</dbReference>
<reference evidence="1 2" key="1">
    <citation type="submission" date="2018-11" db="EMBL/GenBank/DDBJ databases">
        <authorList>
            <consortium name="Pathogen Informatics"/>
        </authorList>
    </citation>
    <scope>NUCLEOTIDE SEQUENCE [LARGE SCALE GENOMIC DNA]</scope>
    <source>
        <strain evidence="1 2">Zambia</strain>
    </source>
</reference>
<proteinExistence type="predicted"/>
<sequence>MVVGGSHQETLNPSLVLLGTRQQGIPVILMDQALPDEFDPLSPSFTVTDITTGLSRPRLTSCRIEI</sequence>
<evidence type="ECO:0000313" key="2">
    <source>
        <dbReference type="Proteomes" id="UP000277204"/>
    </source>
</evidence>
<name>A0A183LVE0_9TREM</name>
<keyword evidence="2" id="KW-1185">Reference proteome</keyword>
<gene>
    <name evidence="1" type="ORF">SMRZ_LOCUS7765</name>
</gene>
<organism evidence="1 2">
    <name type="scientific">Schistosoma margrebowiei</name>
    <dbReference type="NCBI Taxonomy" id="48269"/>
    <lineage>
        <taxon>Eukaryota</taxon>
        <taxon>Metazoa</taxon>
        <taxon>Spiralia</taxon>
        <taxon>Lophotrochozoa</taxon>
        <taxon>Platyhelminthes</taxon>
        <taxon>Trematoda</taxon>
        <taxon>Digenea</taxon>
        <taxon>Strigeidida</taxon>
        <taxon>Schistosomatoidea</taxon>
        <taxon>Schistosomatidae</taxon>
        <taxon>Schistosoma</taxon>
    </lineage>
</organism>